<evidence type="ECO:0000256" key="2">
    <source>
        <dbReference type="ARBA" id="ARBA00022692"/>
    </source>
</evidence>
<gene>
    <name evidence="6" type="ORF">HETSPECPRED_009171</name>
</gene>
<keyword evidence="7" id="KW-1185">Reference proteome</keyword>
<evidence type="ECO:0000256" key="4">
    <source>
        <dbReference type="ARBA" id="ARBA00023136"/>
    </source>
</evidence>
<feature type="transmembrane region" description="Helical" evidence="5">
    <location>
        <begin position="48"/>
        <end position="68"/>
    </location>
</feature>
<feature type="transmembrane region" description="Helical" evidence="5">
    <location>
        <begin position="301"/>
        <end position="320"/>
    </location>
</feature>
<dbReference type="PANTHER" id="PTHR42723:SF1">
    <property type="entry name" value="CHLOROPHYLL SYNTHASE, CHLOROPLASTIC"/>
    <property type="match status" value="1"/>
</dbReference>
<dbReference type="PANTHER" id="PTHR42723">
    <property type="entry name" value="CHLOROPHYLL SYNTHASE"/>
    <property type="match status" value="1"/>
</dbReference>
<comment type="subcellular location">
    <subcellularLocation>
        <location evidence="1">Membrane</location>
        <topology evidence="1">Multi-pass membrane protein</topology>
    </subcellularLocation>
</comment>
<protein>
    <submittedName>
        <fullName evidence="6">Uncharacterized protein</fullName>
    </submittedName>
</protein>
<keyword evidence="4 5" id="KW-0472">Membrane</keyword>
<dbReference type="Pfam" id="PF01040">
    <property type="entry name" value="UbiA"/>
    <property type="match status" value="1"/>
</dbReference>
<comment type="caution">
    <text evidence="6">The sequence shown here is derived from an EMBL/GenBank/DDBJ whole genome shotgun (WGS) entry which is preliminary data.</text>
</comment>
<reference evidence="6" key="1">
    <citation type="submission" date="2021-03" db="EMBL/GenBank/DDBJ databases">
        <authorList>
            <person name="Tagirdzhanova G."/>
        </authorList>
    </citation>
    <scope>NUCLEOTIDE SEQUENCE</scope>
</reference>
<accession>A0A8H3FXY6</accession>
<dbReference type="GO" id="GO:0016765">
    <property type="term" value="F:transferase activity, transferring alkyl or aryl (other than methyl) groups"/>
    <property type="evidence" value="ECO:0007669"/>
    <property type="project" value="InterPro"/>
</dbReference>
<feature type="transmembrane region" description="Helical" evidence="5">
    <location>
        <begin position="204"/>
        <end position="223"/>
    </location>
</feature>
<dbReference type="EMBL" id="CAJPDS010000074">
    <property type="protein sequence ID" value="CAF9934316.1"/>
    <property type="molecule type" value="Genomic_DNA"/>
</dbReference>
<evidence type="ECO:0000313" key="6">
    <source>
        <dbReference type="EMBL" id="CAF9934316.1"/>
    </source>
</evidence>
<sequence length="336" mass="37386">MLKLNGRGDLAPSEKLKKMPDASFESGPGVGKVAWFAKLLWLFSKSDITTFVVPDTAFGILGALSGPMLTTNASPDVLQILARLPLVAFFVWINVLVFELANQRLPEAIVEDSHNKPWRPLPNGLITAVQTRRLLLGVLPLVLGMSYFLSVWKETSILFTLTWMYNDLKGGDEDFIVRNIIIAAAFGVYNEGALRVATGPDHDIGRAGFLWTTIVSAIIFSTMHVQDMQDQAGDSAKGRRSAPIVLGDSTARWTVVVPVLFWSLFCPLYWDIGVFGCFLPVGVGSIIAVRELWFREPEADHTTWVMWAVWLSCLYMLPIINHPHAIIDAFLNWLQV</sequence>
<feature type="transmembrane region" description="Helical" evidence="5">
    <location>
        <begin position="80"/>
        <end position="98"/>
    </location>
</feature>
<dbReference type="InterPro" id="IPR000537">
    <property type="entry name" value="UbiA_prenyltransferase"/>
</dbReference>
<evidence type="ECO:0000313" key="7">
    <source>
        <dbReference type="Proteomes" id="UP000664521"/>
    </source>
</evidence>
<dbReference type="GO" id="GO:0016020">
    <property type="term" value="C:membrane"/>
    <property type="evidence" value="ECO:0007669"/>
    <property type="project" value="UniProtKB-SubCell"/>
</dbReference>
<dbReference type="CDD" id="cd13965">
    <property type="entry name" value="PT_UbiA_3"/>
    <property type="match status" value="1"/>
</dbReference>
<dbReference type="Proteomes" id="UP000664521">
    <property type="component" value="Unassembled WGS sequence"/>
</dbReference>
<keyword evidence="2 5" id="KW-0812">Transmembrane</keyword>
<evidence type="ECO:0000256" key="5">
    <source>
        <dbReference type="SAM" id="Phobius"/>
    </source>
</evidence>
<evidence type="ECO:0000256" key="3">
    <source>
        <dbReference type="ARBA" id="ARBA00022989"/>
    </source>
</evidence>
<dbReference type="AlphaFoldDB" id="A0A8H3FXY6"/>
<name>A0A8H3FXY6_9LECA</name>
<dbReference type="InterPro" id="IPR050475">
    <property type="entry name" value="Prenyltransferase_related"/>
</dbReference>
<dbReference type="OrthoDB" id="434972at2759"/>
<evidence type="ECO:0000256" key="1">
    <source>
        <dbReference type="ARBA" id="ARBA00004141"/>
    </source>
</evidence>
<organism evidence="6 7">
    <name type="scientific">Heterodermia speciosa</name>
    <dbReference type="NCBI Taxonomy" id="116794"/>
    <lineage>
        <taxon>Eukaryota</taxon>
        <taxon>Fungi</taxon>
        <taxon>Dikarya</taxon>
        <taxon>Ascomycota</taxon>
        <taxon>Pezizomycotina</taxon>
        <taxon>Lecanoromycetes</taxon>
        <taxon>OSLEUM clade</taxon>
        <taxon>Lecanoromycetidae</taxon>
        <taxon>Caliciales</taxon>
        <taxon>Physciaceae</taxon>
        <taxon>Heterodermia</taxon>
    </lineage>
</organism>
<feature type="transmembrane region" description="Helical" evidence="5">
    <location>
        <begin position="268"/>
        <end position="289"/>
    </location>
</feature>
<feature type="transmembrane region" description="Helical" evidence="5">
    <location>
        <begin position="134"/>
        <end position="152"/>
    </location>
</feature>
<proteinExistence type="predicted"/>
<keyword evidence="3 5" id="KW-1133">Transmembrane helix</keyword>